<dbReference type="PANTHER" id="PTHR46187:SF3">
    <property type="entry name" value="ALKALINE CERAMIDASE 3"/>
    <property type="match status" value="1"/>
</dbReference>
<dbReference type="AlphaFoldDB" id="A0A2G5B9C1"/>
<dbReference type="GO" id="GO:0046513">
    <property type="term" value="P:ceramide biosynthetic process"/>
    <property type="evidence" value="ECO:0007669"/>
    <property type="project" value="TreeGrafter"/>
</dbReference>
<evidence type="ECO:0000313" key="10">
    <source>
        <dbReference type="EMBL" id="PIA15608.1"/>
    </source>
</evidence>
<feature type="binding site" evidence="7">
    <location>
        <position position="30"/>
    </location>
    <ligand>
        <name>Ca(2+)</name>
        <dbReference type="ChEBI" id="CHEBI:29108"/>
    </ligand>
</feature>
<feature type="transmembrane region" description="Helical" evidence="9">
    <location>
        <begin position="188"/>
        <end position="207"/>
    </location>
</feature>
<feature type="binding site" evidence="7">
    <location>
        <position position="26"/>
    </location>
    <ligand>
        <name>Ca(2+)</name>
        <dbReference type="ChEBI" id="CHEBI:29108"/>
    </ligand>
</feature>
<feature type="binding site" evidence="8">
    <location>
        <position position="87"/>
    </location>
    <ligand>
        <name>Zn(2+)</name>
        <dbReference type="ChEBI" id="CHEBI:29105"/>
        <note>catalytic</note>
    </ligand>
</feature>
<keyword evidence="8" id="KW-0862">Zinc</keyword>
<feature type="binding site" evidence="7">
    <location>
        <position position="25"/>
    </location>
    <ligand>
        <name>Ca(2+)</name>
        <dbReference type="ChEBI" id="CHEBI:29108"/>
    </ligand>
</feature>
<feature type="transmembrane region" description="Helical" evidence="9">
    <location>
        <begin position="70"/>
        <end position="90"/>
    </location>
</feature>
<dbReference type="GO" id="GO:0046872">
    <property type="term" value="F:metal ion binding"/>
    <property type="evidence" value="ECO:0007669"/>
    <property type="project" value="UniProtKB-KW"/>
</dbReference>
<keyword evidence="6 9" id="KW-0472">Membrane</keyword>
<keyword evidence="5 9" id="KW-1133">Transmembrane helix</keyword>
<feature type="binding site" evidence="8">
    <location>
        <position position="233"/>
    </location>
    <ligand>
        <name>Zn(2+)</name>
        <dbReference type="ChEBI" id="CHEBI:29105"/>
        <note>catalytic</note>
    </ligand>
</feature>
<feature type="binding site" evidence="7">
    <location>
        <position position="39"/>
    </location>
    <ligand>
        <name>Ca(2+)</name>
        <dbReference type="ChEBI" id="CHEBI:29108"/>
    </ligand>
</feature>
<evidence type="ECO:0000256" key="7">
    <source>
        <dbReference type="PIRSR" id="PIRSR608901-1"/>
    </source>
</evidence>
<dbReference type="Pfam" id="PF05875">
    <property type="entry name" value="Ceramidase"/>
    <property type="match status" value="1"/>
</dbReference>
<dbReference type="OrthoDB" id="187171at2759"/>
<accession>A0A2G5B9C1</accession>
<name>A0A2G5B9C1_COERN</name>
<dbReference type="GO" id="GO:0046514">
    <property type="term" value="P:ceramide catabolic process"/>
    <property type="evidence" value="ECO:0007669"/>
    <property type="project" value="TreeGrafter"/>
</dbReference>
<dbReference type="STRING" id="763665.A0A2G5B9C1"/>
<feature type="binding site" evidence="8">
    <location>
        <position position="229"/>
    </location>
    <ligand>
        <name>Zn(2+)</name>
        <dbReference type="ChEBI" id="CHEBI:29105"/>
        <note>catalytic</note>
    </ligand>
</feature>
<comment type="cofactor">
    <cofactor evidence="8">
        <name>Zn(2+)</name>
        <dbReference type="ChEBI" id="CHEBI:29105"/>
    </cofactor>
</comment>
<feature type="transmembrane region" description="Helical" evidence="9">
    <location>
        <begin position="230"/>
        <end position="249"/>
    </location>
</feature>
<organism evidence="10 11">
    <name type="scientific">Coemansia reversa (strain ATCC 12441 / NRRL 1564)</name>
    <dbReference type="NCBI Taxonomy" id="763665"/>
    <lineage>
        <taxon>Eukaryota</taxon>
        <taxon>Fungi</taxon>
        <taxon>Fungi incertae sedis</taxon>
        <taxon>Zoopagomycota</taxon>
        <taxon>Kickxellomycotina</taxon>
        <taxon>Kickxellomycetes</taxon>
        <taxon>Kickxellales</taxon>
        <taxon>Kickxellaceae</taxon>
        <taxon>Coemansia</taxon>
    </lineage>
</organism>
<gene>
    <name evidence="10" type="ORF">COEREDRAFT_93196</name>
</gene>
<feature type="transmembrane region" description="Helical" evidence="9">
    <location>
        <begin position="40"/>
        <end position="58"/>
    </location>
</feature>
<comment type="similarity">
    <text evidence="2">Belongs to the alkaline ceramidase family.</text>
</comment>
<dbReference type="EMBL" id="KZ303506">
    <property type="protein sequence ID" value="PIA15608.1"/>
    <property type="molecule type" value="Genomic_DNA"/>
</dbReference>
<dbReference type="GO" id="GO:0005789">
    <property type="term" value="C:endoplasmic reticulum membrane"/>
    <property type="evidence" value="ECO:0007669"/>
    <property type="project" value="TreeGrafter"/>
</dbReference>
<evidence type="ECO:0000256" key="9">
    <source>
        <dbReference type="SAM" id="Phobius"/>
    </source>
</evidence>
<dbReference type="Proteomes" id="UP000242474">
    <property type="component" value="Unassembled WGS sequence"/>
</dbReference>
<evidence type="ECO:0000313" key="11">
    <source>
        <dbReference type="Proteomes" id="UP000242474"/>
    </source>
</evidence>
<evidence type="ECO:0000256" key="2">
    <source>
        <dbReference type="ARBA" id="ARBA00009780"/>
    </source>
</evidence>
<feature type="transmembrane region" description="Helical" evidence="9">
    <location>
        <begin position="96"/>
        <end position="114"/>
    </location>
</feature>
<protein>
    <submittedName>
        <fullName evidence="10">Alkaline phytoceramidase</fullName>
    </submittedName>
</protein>
<feature type="transmembrane region" description="Helical" evidence="9">
    <location>
        <begin position="126"/>
        <end position="144"/>
    </location>
</feature>
<keyword evidence="3 9" id="KW-0812">Transmembrane</keyword>
<evidence type="ECO:0000256" key="8">
    <source>
        <dbReference type="PIRSR" id="PIRSR608901-2"/>
    </source>
</evidence>
<evidence type="ECO:0000256" key="1">
    <source>
        <dbReference type="ARBA" id="ARBA00004141"/>
    </source>
</evidence>
<evidence type="ECO:0000256" key="6">
    <source>
        <dbReference type="ARBA" id="ARBA00023136"/>
    </source>
</evidence>
<sequence length="282" mass="32584">MGIINADTVRNETAYFWGSRTSTIDWCEENYVVSNYIAEFWNTLTNLTTVILALLGIYSSIRYNHGKRVTAMYAGLLFVSFGSMSFHATLKYTTQLLDELPMLYLCAISLYSLVEIDKDVKFGLKLPAMLAMFQTAITLIYIFWIQHPAFHQAAFGLTALGTIFYAYKRLVQINPCNKTQRALSRAHLLGHIGMWGGFFVWNIDNIFCHQLRSYRSYLGFPFDALLQLHGWWHILTAYGSTNCLLYVHLIRLAWHKQDQLFAVHYYMGMFPYITTAQPKKVD</sequence>
<dbReference type="PANTHER" id="PTHR46187">
    <property type="entry name" value="ALKALINE CERAMIDASE 3"/>
    <property type="match status" value="1"/>
</dbReference>
<keyword evidence="4" id="KW-0378">Hydrolase</keyword>
<keyword evidence="7" id="KW-0106">Calcium</keyword>
<comment type="subcellular location">
    <subcellularLocation>
        <location evidence="1">Membrane</location>
        <topology evidence="1">Multi-pass membrane protein</topology>
    </subcellularLocation>
</comment>
<proteinExistence type="inferred from homology"/>
<evidence type="ECO:0000256" key="4">
    <source>
        <dbReference type="ARBA" id="ARBA00022801"/>
    </source>
</evidence>
<keyword evidence="11" id="KW-1185">Reference proteome</keyword>
<keyword evidence="7" id="KW-0479">Metal-binding</keyword>
<reference evidence="10 11" key="1">
    <citation type="journal article" date="2015" name="Genome Biol. Evol.">
        <title>Phylogenomic analyses indicate that early fungi evolved digesting cell walls of algal ancestors of land plants.</title>
        <authorList>
            <person name="Chang Y."/>
            <person name="Wang S."/>
            <person name="Sekimoto S."/>
            <person name="Aerts A.L."/>
            <person name="Choi C."/>
            <person name="Clum A."/>
            <person name="LaButti K.M."/>
            <person name="Lindquist E.A."/>
            <person name="Yee Ngan C."/>
            <person name="Ohm R.A."/>
            <person name="Salamov A.A."/>
            <person name="Grigoriev I.V."/>
            <person name="Spatafora J.W."/>
            <person name="Berbee M.L."/>
        </authorList>
    </citation>
    <scope>NUCLEOTIDE SEQUENCE [LARGE SCALE GENOMIC DNA]</scope>
    <source>
        <strain evidence="10 11">NRRL 1564</strain>
    </source>
</reference>
<feature type="binding site" evidence="7">
    <location>
        <position position="28"/>
    </location>
    <ligand>
        <name>Ca(2+)</name>
        <dbReference type="ChEBI" id="CHEBI:29108"/>
    </ligand>
</feature>
<feature type="transmembrane region" description="Helical" evidence="9">
    <location>
        <begin position="150"/>
        <end position="167"/>
    </location>
</feature>
<dbReference type="GO" id="GO:0016811">
    <property type="term" value="F:hydrolase activity, acting on carbon-nitrogen (but not peptide) bonds, in linear amides"/>
    <property type="evidence" value="ECO:0007669"/>
    <property type="project" value="InterPro"/>
</dbReference>
<dbReference type="InterPro" id="IPR008901">
    <property type="entry name" value="ACER"/>
</dbReference>
<evidence type="ECO:0000256" key="3">
    <source>
        <dbReference type="ARBA" id="ARBA00022692"/>
    </source>
</evidence>
<evidence type="ECO:0000256" key="5">
    <source>
        <dbReference type="ARBA" id="ARBA00022989"/>
    </source>
</evidence>